<gene>
    <name evidence="1" type="ORF">MM415B00170_0051</name>
</gene>
<dbReference type="AlphaFoldDB" id="A0A6M3JFB5"/>
<reference evidence="1" key="1">
    <citation type="submission" date="2020-03" db="EMBL/GenBank/DDBJ databases">
        <title>The deep terrestrial virosphere.</title>
        <authorList>
            <person name="Holmfeldt K."/>
            <person name="Nilsson E."/>
            <person name="Simone D."/>
            <person name="Lopez-Fernandez M."/>
            <person name="Wu X."/>
            <person name="de Brujin I."/>
            <person name="Lundin D."/>
            <person name="Andersson A."/>
            <person name="Bertilsson S."/>
            <person name="Dopson M."/>
        </authorList>
    </citation>
    <scope>NUCLEOTIDE SEQUENCE</scope>
    <source>
        <strain evidence="1">MM415B00170</strain>
    </source>
</reference>
<accession>A0A6M3JFB5</accession>
<evidence type="ECO:0000313" key="1">
    <source>
        <dbReference type="EMBL" id="QJA67742.1"/>
    </source>
</evidence>
<proteinExistence type="predicted"/>
<name>A0A6M3JFB5_9ZZZZ</name>
<sequence>MVRNFKGYELMKKTAIILAIILAVLFCATAYAAVELIITIPTEYVARIVPAIVAGQDAHISVHIQGSQGAGDPNATDYTLDFDFRSARDPNDNTKIYYEKVLRRFTLAWTRAHEKKLNTAANQLVIETLPPTDSDLPDGAIQ</sequence>
<organism evidence="1">
    <name type="scientific">viral metagenome</name>
    <dbReference type="NCBI Taxonomy" id="1070528"/>
    <lineage>
        <taxon>unclassified sequences</taxon>
        <taxon>metagenomes</taxon>
        <taxon>organismal metagenomes</taxon>
    </lineage>
</organism>
<dbReference type="EMBL" id="MT141575">
    <property type="protein sequence ID" value="QJA67742.1"/>
    <property type="molecule type" value="Genomic_DNA"/>
</dbReference>
<protein>
    <submittedName>
        <fullName evidence="1">Uncharacterized protein</fullName>
    </submittedName>
</protein>